<name>A0A0U1UL01_9CAUD</name>
<reference evidence="1 2" key="1">
    <citation type="submission" date="2013-03" db="EMBL/GenBank/DDBJ databases">
        <title>Complete Genome Sequence of Pseudomonas aeruginosa Siphophage LKO4.</title>
        <authorList>
            <person name="Lammens E.A."/>
            <person name="Lavigne R."/>
        </authorList>
    </citation>
    <scope>NUCLEOTIDE SEQUENCE [LARGE SCALE GENOMIC DNA]</scope>
</reference>
<sequence length="206" mass="23131">MENIMTRTAAFYTDRATARFEAGFTSKAAQQEALRDLNSAFELMKRDITGLVLNIDRDARTADHDDVYWNLADYPHNWKAKHSALALRVFPQTAATVAQIEALVEFRAAVKAAPVVKAERKTDNAKIEAVTKSIRDLMERRQEQYNNALRLHDIFGGLPVHANVHYVTNQHGTTFLRAFYYLNGELTPLGIIIAAAEAKAREAEGK</sequence>
<organism evidence="1 2">
    <name type="scientific">Pseudomonas phage LKO4</name>
    <dbReference type="NCBI Taxonomy" id="1308899"/>
    <lineage>
        <taxon>Viruses</taxon>
        <taxon>Duplodnaviria</taxon>
        <taxon>Heunggongvirae</taxon>
        <taxon>Uroviricota</taxon>
        <taxon>Caudoviricetes</taxon>
        <taxon>Mesyanzhinovviridae</taxon>
        <taxon>Rabinowitzvirinae</taxon>
        <taxon>Yuavirus</taxon>
        <taxon>Yuavirus LKO4</taxon>
        <taxon>Pseudomonas virus LKO4</taxon>
    </lineage>
</organism>
<keyword evidence="2" id="KW-1185">Reference proteome</keyword>
<proteinExistence type="predicted"/>
<dbReference type="EMBL" id="KC758116">
    <property type="protein sequence ID" value="AGI11286.1"/>
    <property type="molecule type" value="Genomic_DNA"/>
</dbReference>
<gene>
    <name evidence="1" type="ORF">LKO4_0042</name>
</gene>
<accession>A0A0U1UL01</accession>
<protein>
    <submittedName>
        <fullName evidence="1">Uncharacterized protein</fullName>
    </submittedName>
</protein>
<evidence type="ECO:0000313" key="1">
    <source>
        <dbReference type="EMBL" id="AGI11286.1"/>
    </source>
</evidence>
<dbReference type="Proteomes" id="UP000225969">
    <property type="component" value="Segment"/>
</dbReference>
<evidence type="ECO:0000313" key="2">
    <source>
        <dbReference type="Proteomes" id="UP000225969"/>
    </source>
</evidence>